<evidence type="ECO:0000256" key="16">
    <source>
        <dbReference type="ARBA" id="ARBA00023170"/>
    </source>
</evidence>
<keyword evidence="9 19" id="KW-0812">Transmembrane</keyword>
<dbReference type="PRINTS" id="PR00019">
    <property type="entry name" value="LEURICHRPT"/>
</dbReference>
<dbReference type="Pfam" id="PF08263">
    <property type="entry name" value="LRRNT_2"/>
    <property type="match status" value="1"/>
</dbReference>
<evidence type="ECO:0000256" key="6">
    <source>
        <dbReference type="ARBA" id="ARBA00022512"/>
    </source>
</evidence>
<dbReference type="FunFam" id="3.80.10.10:FF:001347">
    <property type="entry name" value="LRR receptor-like serine/threonine-protein kinase GSO2"/>
    <property type="match status" value="1"/>
</dbReference>
<dbReference type="InterPro" id="IPR046956">
    <property type="entry name" value="RLP23-like"/>
</dbReference>
<dbReference type="GO" id="GO:0005886">
    <property type="term" value="C:plasma membrane"/>
    <property type="evidence" value="ECO:0007669"/>
    <property type="project" value="UniProtKB-SubCell"/>
</dbReference>
<evidence type="ECO:0000256" key="7">
    <source>
        <dbReference type="ARBA" id="ARBA00022525"/>
    </source>
</evidence>
<dbReference type="STRING" id="3914.A0A0L9VKP3"/>
<dbReference type="EMBL" id="CM003380">
    <property type="protein sequence ID" value="KOM55304.1"/>
    <property type="molecule type" value="Genomic_DNA"/>
</dbReference>
<gene>
    <name evidence="22" type="ORF">LR48_Vigan10g119600</name>
</gene>
<evidence type="ECO:0000256" key="18">
    <source>
        <dbReference type="ARBA" id="ARBA00038043"/>
    </source>
</evidence>
<dbReference type="Pfam" id="PF13855">
    <property type="entry name" value="LRR_8"/>
    <property type="match status" value="2"/>
</dbReference>
<dbReference type="SMART" id="SM00369">
    <property type="entry name" value="LRR_TYP"/>
    <property type="match status" value="10"/>
</dbReference>
<dbReference type="AlphaFoldDB" id="A0A0L9VKP3"/>
<reference evidence="23" key="1">
    <citation type="journal article" date="2015" name="Proc. Natl. Acad. Sci. U.S.A.">
        <title>Genome sequencing of adzuki bean (Vigna angularis) provides insight into high starch and low fat accumulation and domestication.</title>
        <authorList>
            <person name="Yang K."/>
            <person name="Tian Z."/>
            <person name="Chen C."/>
            <person name="Luo L."/>
            <person name="Zhao B."/>
            <person name="Wang Z."/>
            <person name="Yu L."/>
            <person name="Li Y."/>
            <person name="Sun Y."/>
            <person name="Li W."/>
            <person name="Chen Y."/>
            <person name="Li Y."/>
            <person name="Zhang Y."/>
            <person name="Ai D."/>
            <person name="Zhao J."/>
            <person name="Shang C."/>
            <person name="Ma Y."/>
            <person name="Wu B."/>
            <person name="Wang M."/>
            <person name="Gao L."/>
            <person name="Sun D."/>
            <person name="Zhang P."/>
            <person name="Guo F."/>
            <person name="Wang W."/>
            <person name="Li Y."/>
            <person name="Wang J."/>
            <person name="Varshney R.K."/>
            <person name="Wang J."/>
            <person name="Ling H.Q."/>
            <person name="Wan P."/>
        </authorList>
    </citation>
    <scope>NUCLEOTIDE SEQUENCE</scope>
    <source>
        <strain evidence="23">cv. Jingnong 6</strain>
    </source>
</reference>
<dbReference type="PANTHER" id="PTHR48063">
    <property type="entry name" value="LRR RECEPTOR-LIKE KINASE"/>
    <property type="match status" value="1"/>
</dbReference>
<comment type="subcellular location">
    <subcellularLocation>
        <location evidence="3">Cell membrane</location>
        <topology evidence="3">Single-pass type I membrane protein</topology>
    </subcellularLocation>
    <subcellularLocation>
        <location evidence="1">Membrane</location>
        <topology evidence="1">Peripheral membrane protein</topology>
    </subcellularLocation>
    <subcellularLocation>
        <location evidence="2">Secreted</location>
        <location evidence="2">Cell wall</location>
    </subcellularLocation>
</comment>
<organism evidence="22 23">
    <name type="scientific">Phaseolus angularis</name>
    <name type="common">Azuki bean</name>
    <name type="synonym">Vigna angularis</name>
    <dbReference type="NCBI Taxonomy" id="3914"/>
    <lineage>
        <taxon>Eukaryota</taxon>
        <taxon>Viridiplantae</taxon>
        <taxon>Streptophyta</taxon>
        <taxon>Embryophyta</taxon>
        <taxon>Tracheophyta</taxon>
        <taxon>Spermatophyta</taxon>
        <taxon>Magnoliopsida</taxon>
        <taxon>eudicotyledons</taxon>
        <taxon>Gunneridae</taxon>
        <taxon>Pentapetalae</taxon>
        <taxon>rosids</taxon>
        <taxon>fabids</taxon>
        <taxon>Fabales</taxon>
        <taxon>Fabaceae</taxon>
        <taxon>Papilionoideae</taxon>
        <taxon>50 kb inversion clade</taxon>
        <taxon>NPAAA clade</taxon>
        <taxon>indigoferoid/millettioid clade</taxon>
        <taxon>Phaseoleae</taxon>
        <taxon>Vigna</taxon>
    </lineage>
</organism>
<keyword evidence="10 20" id="KW-0732">Signal</keyword>
<dbReference type="Gramene" id="KOM55304">
    <property type="protein sequence ID" value="KOM55304"/>
    <property type="gene ID" value="LR48_Vigan10g119600"/>
</dbReference>
<keyword evidence="8" id="KW-0433">Leucine-rich repeat</keyword>
<evidence type="ECO:0000259" key="21">
    <source>
        <dbReference type="Pfam" id="PF08263"/>
    </source>
</evidence>
<dbReference type="KEGG" id="var:108343959"/>
<evidence type="ECO:0000256" key="14">
    <source>
        <dbReference type="ARBA" id="ARBA00023136"/>
    </source>
</evidence>
<evidence type="ECO:0000256" key="11">
    <source>
        <dbReference type="ARBA" id="ARBA00022737"/>
    </source>
</evidence>
<name>A0A0L9VKP3_PHAAN</name>
<evidence type="ECO:0000256" key="17">
    <source>
        <dbReference type="ARBA" id="ARBA00023180"/>
    </source>
</evidence>
<dbReference type="InterPro" id="IPR032675">
    <property type="entry name" value="LRR_dom_sf"/>
</dbReference>
<feature type="chain" id="PRO_5005596771" description="Leucine-rich repeat-containing N-terminal plant-type domain-containing protein" evidence="20">
    <location>
        <begin position="19"/>
        <end position="1097"/>
    </location>
</feature>
<keyword evidence="6" id="KW-0134">Cell wall</keyword>
<comment type="similarity">
    <text evidence="4">Belongs to the RLP family.</text>
</comment>
<dbReference type="OrthoDB" id="1706571at2759"/>
<dbReference type="SUPFAM" id="SSF52047">
    <property type="entry name" value="RNI-like"/>
    <property type="match status" value="1"/>
</dbReference>
<keyword evidence="7" id="KW-0964">Secreted</keyword>
<evidence type="ECO:0000313" key="22">
    <source>
        <dbReference type="EMBL" id="KOM55304.1"/>
    </source>
</evidence>
<protein>
    <recommendedName>
        <fullName evidence="21">Leucine-rich repeat-containing N-terminal plant-type domain-containing protein</fullName>
    </recommendedName>
</protein>
<keyword evidence="5" id="KW-1003">Cell membrane</keyword>
<keyword evidence="13 19" id="KW-1133">Transmembrane helix</keyword>
<keyword evidence="11" id="KW-0677">Repeat</keyword>
<feature type="transmembrane region" description="Helical" evidence="19">
    <location>
        <begin position="1035"/>
        <end position="1062"/>
    </location>
</feature>
<evidence type="ECO:0000256" key="13">
    <source>
        <dbReference type="ARBA" id="ARBA00022989"/>
    </source>
</evidence>
<evidence type="ECO:0000256" key="4">
    <source>
        <dbReference type="ARBA" id="ARBA00009592"/>
    </source>
</evidence>
<dbReference type="Pfam" id="PF00560">
    <property type="entry name" value="LRR_1"/>
    <property type="match status" value="6"/>
</dbReference>
<dbReference type="SUPFAM" id="SSF52058">
    <property type="entry name" value="L domain-like"/>
    <property type="match status" value="2"/>
</dbReference>
<dbReference type="OMA" id="CADQIVQ"/>
<evidence type="ECO:0000256" key="10">
    <source>
        <dbReference type="ARBA" id="ARBA00022729"/>
    </source>
</evidence>
<evidence type="ECO:0000256" key="20">
    <source>
        <dbReference type="SAM" id="SignalP"/>
    </source>
</evidence>
<feature type="domain" description="Leucine-rich repeat-containing N-terminal plant-type" evidence="21">
    <location>
        <begin position="37"/>
        <end position="77"/>
    </location>
</feature>
<evidence type="ECO:0000256" key="15">
    <source>
        <dbReference type="ARBA" id="ARBA00023157"/>
    </source>
</evidence>
<comment type="similarity">
    <text evidence="18">Belongs to the polygalacturonase-inhibiting protein family.</text>
</comment>
<evidence type="ECO:0000256" key="3">
    <source>
        <dbReference type="ARBA" id="ARBA00004251"/>
    </source>
</evidence>
<dbReference type="InterPro" id="IPR013210">
    <property type="entry name" value="LRR_N_plant-typ"/>
</dbReference>
<dbReference type="PANTHER" id="PTHR48063:SF98">
    <property type="entry name" value="LRR RECEPTOR-LIKE SERINE_THREONINE-PROTEIN KINASE FLS2"/>
    <property type="match status" value="1"/>
</dbReference>
<evidence type="ECO:0000256" key="19">
    <source>
        <dbReference type="SAM" id="Phobius"/>
    </source>
</evidence>
<feature type="signal peptide" evidence="20">
    <location>
        <begin position="1"/>
        <end position="18"/>
    </location>
</feature>
<keyword evidence="17" id="KW-0325">Glycoprotein</keyword>
<dbReference type="FunFam" id="3.80.10.10:FF:000213">
    <property type="entry name" value="Tyrosine-sulfated glycopeptide receptor 1"/>
    <property type="match status" value="1"/>
</dbReference>
<evidence type="ECO:0000256" key="12">
    <source>
        <dbReference type="ARBA" id="ARBA00022821"/>
    </source>
</evidence>
<keyword evidence="16" id="KW-0675">Receptor</keyword>
<evidence type="ECO:0000313" key="23">
    <source>
        <dbReference type="Proteomes" id="UP000053144"/>
    </source>
</evidence>
<dbReference type="Gene3D" id="3.80.10.10">
    <property type="entry name" value="Ribonuclease Inhibitor"/>
    <property type="match status" value="5"/>
</dbReference>
<dbReference type="InterPro" id="IPR001611">
    <property type="entry name" value="Leu-rich_rpt"/>
</dbReference>
<proteinExistence type="inferred from homology"/>
<dbReference type="InterPro" id="IPR003591">
    <property type="entry name" value="Leu-rich_rpt_typical-subtyp"/>
</dbReference>
<keyword evidence="14 19" id="KW-0472">Membrane</keyword>
<evidence type="ECO:0000256" key="9">
    <source>
        <dbReference type="ARBA" id="ARBA00022692"/>
    </source>
</evidence>
<evidence type="ECO:0000256" key="5">
    <source>
        <dbReference type="ARBA" id="ARBA00022475"/>
    </source>
</evidence>
<keyword evidence="12" id="KW-0611">Plant defense</keyword>
<evidence type="ECO:0000256" key="1">
    <source>
        <dbReference type="ARBA" id="ARBA00004170"/>
    </source>
</evidence>
<dbReference type="FunFam" id="3.80.10.10:FF:000400">
    <property type="entry name" value="Nuclear pore complex protein NUP107"/>
    <property type="match status" value="1"/>
</dbReference>
<keyword evidence="15" id="KW-1015">Disulfide bond</keyword>
<dbReference type="GO" id="GO:0006952">
    <property type="term" value="P:defense response"/>
    <property type="evidence" value="ECO:0007669"/>
    <property type="project" value="UniProtKB-KW"/>
</dbReference>
<dbReference type="Proteomes" id="UP000053144">
    <property type="component" value="Chromosome 10"/>
</dbReference>
<sequence>MASFLLKVLFALSMLVLHTQVRIHAFMSSSHVKCIERERESLLNFKQGLTDRSGMLSTWRDDDSNRDCCKWRGIQCNNETGDVRILDLRGSKIHFLTGSISLTSLIDLTNMEYLDLSNNFDYSRTHLPQHMGSFKKLRYLNLSNVNFYGRIPYELGNLSKLQYLDLKGNSLNGPIPSQLRKLASLQYLDLSDNYYLEGEIPYQLGNLSQLKYLNFGFTLLSGSIPFKVGNLPLLHSLRLGGNFDLTVNGAKWLSSLSSLTTLGLDSLTNLAYSRHWLQMISELITNLRELSLVRCNLLDNNVSSLFPSHTNLSTSLSILDLSGNMLTSSTIQLLVNHSHNLQELYFRENNVFSFPYYLNFPSLVVLDLSVNNLISSTILGNFNFSSTLQELYLVQCNLADENFLVPSASIGKSSTSLVTLDLSFNALKSTTIFHLISNFTTNLHALSLNGNLLEGPIPDGFGKAMNSLEVVSLSYNKLHGQIPASLGNIYTLQELHLRSNNLNGKISGLIRNSSMLSYLRLLDVSSNRLTGEIPESIGLLYELEILHLRENNFEGDIYEFYFTNLSKLMDLDLSHNSLSLKFSTTWIPPFQLFNLELASCKLGPSFPNWLLNQTSLSFLDISDAEIDDYVPVWFWNKLQSISTLNISYNSLKGIIPNLSIKLTKADRNTVILNSNQLEGGVPTFFSQVGSLDLSQNMISDLDGFVCGKGATANINILDLSKNQIMGQLPDCWERLSSLEFLDLSNNNLSGKIPKSMGDLVNLGALLLRNNSLTGELPLTLKSYTDLETLDLSENLFHGLIPSWIGDSLQHLKILSLRSNRFFGSVPVHLCQLRKILVFDLSRNNLSEGIPTCLNNFTAMMDRTVVNRAEIIEGTYDSNVLLMWKGNERLFLNPEYLLKSIDLSSNDLSGEIPKEVTELLGLVSLNISRNNLDGEIPFDIGNLNSLEFLDLSRNHLHGKIPSSMDKIDRLAVLNLSNNDLNGRIPWGRQLQTFDGSSFGGNLGLCGEQLNKSCPGDNTTALPQGAEVDDEDDENSIFYGALYMSLGIGFFIGFWSLLGTMLLWQPWRIAYVRVLNRLTDYILVGVELNVANCNKWLKR</sequence>
<evidence type="ECO:0000256" key="2">
    <source>
        <dbReference type="ARBA" id="ARBA00004191"/>
    </source>
</evidence>
<accession>A0A0L9VKP3</accession>
<evidence type="ECO:0000256" key="8">
    <source>
        <dbReference type="ARBA" id="ARBA00022614"/>
    </source>
</evidence>